<keyword evidence="1" id="KW-0812">Transmembrane</keyword>
<accession>A0A1F5N7R2</accession>
<feature type="transmembrane region" description="Helical" evidence="1">
    <location>
        <begin position="37"/>
        <end position="56"/>
    </location>
</feature>
<organism evidence="2 3">
    <name type="scientific">Candidatus Doudnabacteria bacterium RIFCSPHIGHO2_01_FULL_41_86</name>
    <dbReference type="NCBI Taxonomy" id="1817821"/>
    <lineage>
        <taxon>Bacteria</taxon>
        <taxon>Candidatus Doudnaibacteriota</taxon>
    </lineage>
</organism>
<evidence type="ECO:0000256" key="1">
    <source>
        <dbReference type="SAM" id="Phobius"/>
    </source>
</evidence>
<protein>
    <submittedName>
        <fullName evidence="2">Uncharacterized protein</fullName>
    </submittedName>
</protein>
<evidence type="ECO:0000313" key="2">
    <source>
        <dbReference type="EMBL" id="OGE73687.1"/>
    </source>
</evidence>
<dbReference type="AlphaFoldDB" id="A0A1F5N7R2"/>
<dbReference type="Proteomes" id="UP000177610">
    <property type="component" value="Unassembled WGS sequence"/>
</dbReference>
<keyword evidence="1" id="KW-1133">Transmembrane helix</keyword>
<proteinExistence type="predicted"/>
<reference evidence="2 3" key="1">
    <citation type="journal article" date="2016" name="Nat. Commun.">
        <title>Thousands of microbial genomes shed light on interconnected biogeochemical processes in an aquifer system.</title>
        <authorList>
            <person name="Anantharaman K."/>
            <person name="Brown C.T."/>
            <person name="Hug L.A."/>
            <person name="Sharon I."/>
            <person name="Castelle C.J."/>
            <person name="Probst A.J."/>
            <person name="Thomas B.C."/>
            <person name="Singh A."/>
            <person name="Wilkins M.J."/>
            <person name="Karaoz U."/>
            <person name="Brodie E.L."/>
            <person name="Williams K.H."/>
            <person name="Hubbard S.S."/>
            <person name="Banfield J.F."/>
        </authorList>
    </citation>
    <scope>NUCLEOTIDE SEQUENCE [LARGE SCALE GENOMIC DNA]</scope>
</reference>
<dbReference type="EMBL" id="MFEH01000005">
    <property type="protein sequence ID" value="OGE73687.1"/>
    <property type="molecule type" value="Genomic_DNA"/>
</dbReference>
<comment type="caution">
    <text evidence="2">The sequence shown here is derived from an EMBL/GenBank/DDBJ whole genome shotgun (WGS) entry which is preliminary data.</text>
</comment>
<name>A0A1F5N7R2_9BACT</name>
<evidence type="ECO:0000313" key="3">
    <source>
        <dbReference type="Proteomes" id="UP000177610"/>
    </source>
</evidence>
<sequence>MFFGNSGQIISMSHHLTLPAQFRPQRREVFFWWRMRVLLLWGIIALSLAGIWWFGLTGLEPAFVFTAAFMYSLIDWRISKVVVLQQADHRLERYNRMLKLLGNWSPAGYVDARQTVDYPTDPCKSAESLLYELAAVRRNLEKEWVQTPYEERTEAHDHNLWRSRERLKEAYDLFLEFGLIKPTGYQKYFDKPAA</sequence>
<gene>
    <name evidence="2" type="ORF">A2717_03585</name>
</gene>
<keyword evidence="1" id="KW-0472">Membrane</keyword>